<sequence>MDLHGNLNVRKPGVKIGSDELKSGIDESGTYILREGKLVKGKSEVREQVNYSNWYCSNADPEDIRRHRELMDRMHYRGPKWDGIGVPKSILEEDNPIYKSVEGEEHPSVMHPDEEGEKGFENVVR</sequence>
<name>A0A7S3FVY0_9SPIT</name>
<gene>
    <name evidence="2" type="ORF">SRAS04492_LOCUS5635</name>
</gene>
<accession>A0A7S3FVY0</accession>
<proteinExistence type="predicted"/>
<dbReference type="AlphaFoldDB" id="A0A7S3FVY0"/>
<reference evidence="2" key="1">
    <citation type="submission" date="2021-01" db="EMBL/GenBank/DDBJ databases">
        <authorList>
            <person name="Corre E."/>
            <person name="Pelletier E."/>
            <person name="Niang G."/>
            <person name="Scheremetjew M."/>
            <person name="Finn R."/>
            <person name="Kale V."/>
            <person name="Holt S."/>
            <person name="Cochrane G."/>
            <person name="Meng A."/>
            <person name="Brown T."/>
            <person name="Cohen L."/>
        </authorList>
    </citation>
    <scope>NUCLEOTIDE SEQUENCE</scope>
    <source>
        <strain evidence="2">Ras09</strain>
    </source>
</reference>
<evidence type="ECO:0000313" key="2">
    <source>
        <dbReference type="EMBL" id="CAE0233833.1"/>
    </source>
</evidence>
<feature type="region of interest" description="Disordered" evidence="1">
    <location>
        <begin position="103"/>
        <end position="125"/>
    </location>
</feature>
<organism evidence="2">
    <name type="scientific">Strombidium rassoulzadegani</name>
    <dbReference type="NCBI Taxonomy" id="1082188"/>
    <lineage>
        <taxon>Eukaryota</taxon>
        <taxon>Sar</taxon>
        <taxon>Alveolata</taxon>
        <taxon>Ciliophora</taxon>
        <taxon>Intramacronucleata</taxon>
        <taxon>Spirotrichea</taxon>
        <taxon>Oligotrichia</taxon>
        <taxon>Strombidiidae</taxon>
        <taxon>Strombidium</taxon>
    </lineage>
</organism>
<dbReference type="EMBL" id="HBIA01011078">
    <property type="protein sequence ID" value="CAE0233833.1"/>
    <property type="molecule type" value="Transcribed_RNA"/>
</dbReference>
<evidence type="ECO:0000256" key="1">
    <source>
        <dbReference type="SAM" id="MobiDB-lite"/>
    </source>
</evidence>
<protein>
    <submittedName>
        <fullName evidence="2">Uncharacterized protein</fullName>
    </submittedName>
</protein>